<dbReference type="PRINTS" id="PR01045">
    <property type="entry name" value="TRNASYNTHGB"/>
</dbReference>
<evidence type="ECO:0000256" key="1">
    <source>
        <dbReference type="ARBA" id="ARBA00008226"/>
    </source>
</evidence>
<reference evidence="9" key="1">
    <citation type="submission" date="2018-05" db="EMBL/GenBank/DDBJ databases">
        <authorList>
            <person name="Lanie J.A."/>
            <person name="Ng W.-L."/>
            <person name="Kazmierczak K.M."/>
            <person name="Andrzejewski T.M."/>
            <person name="Davidsen T.M."/>
            <person name="Wayne K.J."/>
            <person name="Tettelin H."/>
            <person name="Glass J.I."/>
            <person name="Rusch D."/>
            <person name="Podicherti R."/>
            <person name="Tsui H.-C.T."/>
            <person name="Winkler M.E."/>
        </authorList>
    </citation>
    <scope>NUCLEOTIDE SEQUENCE</scope>
</reference>
<dbReference type="EMBL" id="UINC01201239">
    <property type="protein sequence ID" value="SVE20488.1"/>
    <property type="molecule type" value="Genomic_DNA"/>
</dbReference>
<keyword evidence="6" id="KW-0648">Protein biosynthesis</keyword>
<evidence type="ECO:0000313" key="9">
    <source>
        <dbReference type="EMBL" id="SVE20488.1"/>
    </source>
</evidence>
<dbReference type="GO" id="GO:0006426">
    <property type="term" value="P:glycyl-tRNA aminoacylation"/>
    <property type="evidence" value="ECO:0007669"/>
    <property type="project" value="InterPro"/>
</dbReference>
<dbReference type="PANTHER" id="PTHR30075:SF2">
    <property type="entry name" value="GLYCINE--TRNA LIGASE, CHLOROPLASTIC_MITOCHONDRIAL 2"/>
    <property type="match status" value="1"/>
</dbReference>
<protein>
    <recommendedName>
        <fullName evidence="2">glycine--tRNA ligase</fullName>
        <ecNumber evidence="2">6.1.1.14</ecNumber>
    </recommendedName>
</protein>
<keyword evidence="3" id="KW-0436">Ligase</keyword>
<evidence type="ECO:0000256" key="3">
    <source>
        <dbReference type="ARBA" id="ARBA00022598"/>
    </source>
</evidence>
<comment type="similarity">
    <text evidence="1">Belongs to the class-II aminoacyl-tRNA synthetase family.</text>
</comment>
<dbReference type="AlphaFoldDB" id="A0A383BM73"/>
<comment type="catalytic activity">
    <reaction evidence="8">
        <text>tRNA(Gly) + glycine + ATP = glycyl-tRNA(Gly) + AMP + diphosphate</text>
        <dbReference type="Rhea" id="RHEA:16013"/>
        <dbReference type="Rhea" id="RHEA-COMP:9664"/>
        <dbReference type="Rhea" id="RHEA-COMP:9683"/>
        <dbReference type="ChEBI" id="CHEBI:30616"/>
        <dbReference type="ChEBI" id="CHEBI:33019"/>
        <dbReference type="ChEBI" id="CHEBI:57305"/>
        <dbReference type="ChEBI" id="CHEBI:78442"/>
        <dbReference type="ChEBI" id="CHEBI:78522"/>
        <dbReference type="ChEBI" id="CHEBI:456215"/>
        <dbReference type="EC" id="6.1.1.14"/>
    </reaction>
</comment>
<dbReference type="GO" id="GO:0004820">
    <property type="term" value="F:glycine-tRNA ligase activity"/>
    <property type="evidence" value="ECO:0007669"/>
    <property type="project" value="UniProtKB-EC"/>
</dbReference>
<dbReference type="InterPro" id="IPR006194">
    <property type="entry name" value="Gly-tRNA-synth_heterodimer"/>
</dbReference>
<keyword evidence="5" id="KW-0067">ATP-binding</keyword>
<accession>A0A383BM73</accession>
<proteinExistence type="inferred from homology"/>
<dbReference type="InterPro" id="IPR015944">
    <property type="entry name" value="Gly-tRNA-synth_bsu"/>
</dbReference>
<keyword evidence="7" id="KW-0030">Aminoacyl-tRNA synthetase</keyword>
<feature type="non-terminal residue" evidence="9">
    <location>
        <position position="1"/>
    </location>
</feature>
<feature type="non-terminal residue" evidence="9">
    <location>
        <position position="245"/>
    </location>
</feature>
<sequence>PLLKKIDSFSKLDLSSEQIISTNFLLISNGLQESNNIIAKGNEKVLKARFSDAKFFVESDKKVSSIERNEKLKSVSYLKGLGNIFQRVERIKFISSKVLKYLNDKLLDKEKIFEAANFCKNDLCSEIVYEFPELQGIMGGKYLKYEGYSEEVCLAVAEHYLPSSSKDDLPSTKYGAIVSVADKLETLISIFISGKRPSGSSDPYALRRNLNGVVKIMWNFELDFSIENLFEELIKYWKTSLPNLN</sequence>
<dbReference type="Pfam" id="PF02092">
    <property type="entry name" value="tRNA_synt_2f"/>
    <property type="match status" value="1"/>
</dbReference>
<evidence type="ECO:0000256" key="2">
    <source>
        <dbReference type="ARBA" id="ARBA00012829"/>
    </source>
</evidence>
<dbReference type="SUPFAM" id="SSF109604">
    <property type="entry name" value="HD-domain/PDEase-like"/>
    <property type="match status" value="1"/>
</dbReference>
<evidence type="ECO:0000256" key="8">
    <source>
        <dbReference type="ARBA" id="ARBA00047937"/>
    </source>
</evidence>
<gene>
    <name evidence="9" type="ORF">METZ01_LOCUS473342</name>
</gene>
<dbReference type="EC" id="6.1.1.14" evidence="2"/>
<keyword evidence="4" id="KW-0547">Nucleotide-binding</keyword>
<evidence type="ECO:0000256" key="6">
    <source>
        <dbReference type="ARBA" id="ARBA00022917"/>
    </source>
</evidence>
<organism evidence="9">
    <name type="scientific">marine metagenome</name>
    <dbReference type="NCBI Taxonomy" id="408172"/>
    <lineage>
        <taxon>unclassified sequences</taxon>
        <taxon>metagenomes</taxon>
        <taxon>ecological metagenomes</taxon>
    </lineage>
</organism>
<dbReference type="PROSITE" id="PS50861">
    <property type="entry name" value="AA_TRNA_LIGASE_II_GLYAB"/>
    <property type="match status" value="1"/>
</dbReference>
<dbReference type="GO" id="GO:0005524">
    <property type="term" value="F:ATP binding"/>
    <property type="evidence" value="ECO:0007669"/>
    <property type="project" value="UniProtKB-KW"/>
</dbReference>
<dbReference type="PANTHER" id="PTHR30075">
    <property type="entry name" value="GLYCYL-TRNA SYNTHETASE"/>
    <property type="match status" value="1"/>
</dbReference>
<dbReference type="GO" id="GO:0005829">
    <property type="term" value="C:cytosol"/>
    <property type="evidence" value="ECO:0007669"/>
    <property type="project" value="TreeGrafter"/>
</dbReference>
<evidence type="ECO:0000256" key="7">
    <source>
        <dbReference type="ARBA" id="ARBA00023146"/>
    </source>
</evidence>
<name>A0A383BM73_9ZZZZ</name>
<evidence type="ECO:0000256" key="5">
    <source>
        <dbReference type="ARBA" id="ARBA00022840"/>
    </source>
</evidence>
<evidence type="ECO:0000256" key="4">
    <source>
        <dbReference type="ARBA" id="ARBA00022741"/>
    </source>
</evidence>